<evidence type="ECO:0008006" key="3">
    <source>
        <dbReference type="Google" id="ProtNLM"/>
    </source>
</evidence>
<accession>A0A4Y2D3S4</accession>
<dbReference type="AlphaFoldDB" id="A0A4Y2D3S4"/>
<evidence type="ECO:0000313" key="1">
    <source>
        <dbReference type="EMBL" id="GBM11412.1"/>
    </source>
</evidence>
<keyword evidence="2" id="KW-1185">Reference proteome</keyword>
<comment type="caution">
    <text evidence="1">The sequence shown here is derived from an EMBL/GenBank/DDBJ whole genome shotgun (WGS) entry which is preliminary data.</text>
</comment>
<dbReference type="Proteomes" id="UP000499080">
    <property type="component" value="Unassembled WGS sequence"/>
</dbReference>
<dbReference type="PANTHER" id="PTHR47331">
    <property type="entry name" value="PHD-TYPE DOMAIN-CONTAINING PROTEIN"/>
    <property type="match status" value="1"/>
</dbReference>
<sequence>MTLRRFVARQGRYSTIYCDNGTNFVVAANIRSLDWKKVIKYGTVNAINWKSKPPTAAWWERLIRIMKDILKRVLGKAKPTYPMKR</sequence>
<dbReference type="InterPro" id="IPR012337">
    <property type="entry name" value="RNaseH-like_sf"/>
</dbReference>
<dbReference type="GO" id="GO:0003676">
    <property type="term" value="F:nucleic acid binding"/>
    <property type="evidence" value="ECO:0007669"/>
    <property type="project" value="InterPro"/>
</dbReference>
<protein>
    <recommendedName>
        <fullName evidence="3">Integrase catalytic domain-containing protein</fullName>
    </recommendedName>
</protein>
<proteinExistence type="predicted"/>
<dbReference type="SUPFAM" id="SSF53098">
    <property type="entry name" value="Ribonuclease H-like"/>
    <property type="match status" value="1"/>
</dbReference>
<dbReference type="OrthoDB" id="6434705at2759"/>
<reference evidence="1 2" key="1">
    <citation type="journal article" date="2019" name="Sci. Rep.">
        <title>Orb-weaving spider Araneus ventricosus genome elucidates the spidroin gene catalogue.</title>
        <authorList>
            <person name="Kono N."/>
            <person name="Nakamura H."/>
            <person name="Ohtoshi R."/>
            <person name="Moran D.A.P."/>
            <person name="Shinohara A."/>
            <person name="Yoshida Y."/>
            <person name="Fujiwara M."/>
            <person name="Mori M."/>
            <person name="Tomita M."/>
            <person name="Arakawa K."/>
        </authorList>
    </citation>
    <scope>NUCLEOTIDE SEQUENCE [LARGE SCALE GENOMIC DNA]</scope>
</reference>
<dbReference type="EMBL" id="BGPR01000299">
    <property type="protein sequence ID" value="GBM11412.1"/>
    <property type="molecule type" value="Genomic_DNA"/>
</dbReference>
<gene>
    <name evidence="1" type="ORF">AVEN_249153_1</name>
</gene>
<organism evidence="1 2">
    <name type="scientific">Araneus ventricosus</name>
    <name type="common">Orbweaver spider</name>
    <name type="synonym">Epeira ventricosa</name>
    <dbReference type="NCBI Taxonomy" id="182803"/>
    <lineage>
        <taxon>Eukaryota</taxon>
        <taxon>Metazoa</taxon>
        <taxon>Ecdysozoa</taxon>
        <taxon>Arthropoda</taxon>
        <taxon>Chelicerata</taxon>
        <taxon>Arachnida</taxon>
        <taxon>Araneae</taxon>
        <taxon>Araneomorphae</taxon>
        <taxon>Entelegynae</taxon>
        <taxon>Araneoidea</taxon>
        <taxon>Araneidae</taxon>
        <taxon>Araneus</taxon>
    </lineage>
</organism>
<evidence type="ECO:0000313" key="2">
    <source>
        <dbReference type="Proteomes" id="UP000499080"/>
    </source>
</evidence>
<dbReference type="Gene3D" id="3.30.420.10">
    <property type="entry name" value="Ribonuclease H-like superfamily/Ribonuclease H"/>
    <property type="match status" value="1"/>
</dbReference>
<dbReference type="InterPro" id="IPR036397">
    <property type="entry name" value="RNaseH_sf"/>
</dbReference>
<name>A0A4Y2D3S4_ARAVE</name>